<accession>A0A6A6PZ02</accession>
<keyword evidence="2" id="KW-1185">Reference proteome</keyword>
<dbReference type="EMBL" id="MU001633">
    <property type="protein sequence ID" value="KAF2485428.1"/>
    <property type="molecule type" value="Genomic_DNA"/>
</dbReference>
<gene>
    <name evidence="1" type="ORF">BDY17DRAFT_322271</name>
</gene>
<dbReference type="OrthoDB" id="10262413at2759"/>
<dbReference type="Proteomes" id="UP000799767">
    <property type="component" value="Unassembled WGS sequence"/>
</dbReference>
<dbReference type="GeneID" id="54477781"/>
<name>A0A6A6PZ02_9PEZI</name>
<dbReference type="AlphaFoldDB" id="A0A6A6PZ02"/>
<organism evidence="1 2">
    <name type="scientific">Neohortaea acidophila</name>
    <dbReference type="NCBI Taxonomy" id="245834"/>
    <lineage>
        <taxon>Eukaryota</taxon>
        <taxon>Fungi</taxon>
        <taxon>Dikarya</taxon>
        <taxon>Ascomycota</taxon>
        <taxon>Pezizomycotina</taxon>
        <taxon>Dothideomycetes</taxon>
        <taxon>Dothideomycetidae</taxon>
        <taxon>Mycosphaerellales</taxon>
        <taxon>Teratosphaeriaceae</taxon>
        <taxon>Neohortaea</taxon>
    </lineage>
</organism>
<evidence type="ECO:0000313" key="1">
    <source>
        <dbReference type="EMBL" id="KAF2485428.1"/>
    </source>
</evidence>
<dbReference type="RefSeq" id="XP_033591997.1">
    <property type="nucleotide sequence ID" value="XM_033736779.1"/>
</dbReference>
<protein>
    <submittedName>
        <fullName evidence="1">Uncharacterized protein</fullName>
    </submittedName>
</protein>
<evidence type="ECO:0000313" key="2">
    <source>
        <dbReference type="Proteomes" id="UP000799767"/>
    </source>
</evidence>
<reference evidence="1" key="1">
    <citation type="journal article" date="2020" name="Stud. Mycol.">
        <title>101 Dothideomycetes genomes: a test case for predicting lifestyles and emergence of pathogens.</title>
        <authorList>
            <person name="Haridas S."/>
            <person name="Albert R."/>
            <person name="Binder M."/>
            <person name="Bloem J."/>
            <person name="Labutti K."/>
            <person name="Salamov A."/>
            <person name="Andreopoulos B."/>
            <person name="Baker S."/>
            <person name="Barry K."/>
            <person name="Bills G."/>
            <person name="Bluhm B."/>
            <person name="Cannon C."/>
            <person name="Castanera R."/>
            <person name="Culley D."/>
            <person name="Daum C."/>
            <person name="Ezra D."/>
            <person name="Gonzalez J."/>
            <person name="Henrissat B."/>
            <person name="Kuo A."/>
            <person name="Liang C."/>
            <person name="Lipzen A."/>
            <person name="Lutzoni F."/>
            <person name="Magnuson J."/>
            <person name="Mondo S."/>
            <person name="Nolan M."/>
            <person name="Ohm R."/>
            <person name="Pangilinan J."/>
            <person name="Park H.-J."/>
            <person name="Ramirez L."/>
            <person name="Alfaro M."/>
            <person name="Sun H."/>
            <person name="Tritt A."/>
            <person name="Yoshinaga Y."/>
            <person name="Zwiers L.-H."/>
            <person name="Turgeon B."/>
            <person name="Goodwin S."/>
            <person name="Spatafora J."/>
            <person name="Crous P."/>
            <person name="Grigoriev I."/>
        </authorList>
    </citation>
    <scope>NUCLEOTIDE SEQUENCE</scope>
    <source>
        <strain evidence="1">CBS 113389</strain>
    </source>
</reference>
<proteinExistence type="predicted"/>
<sequence length="96" mass="10211">MAEGVAQALYREGAIKSPDVEWISVDEAASSWPPLFGGNGAMVELGLSSNSRTKSTVGRGKEIWRAGFTEQVEAALNSKRQQDSVKRAKSGLAICA</sequence>